<organism evidence="1 2">
    <name type="scientific">Crucibulum laeve</name>
    <dbReference type="NCBI Taxonomy" id="68775"/>
    <lineage>
        <taxon>Eukaryota</taxon>
        <taxon>Fungi</taxon>
        <taxon>Dikarya</taxon>
        <taxon>Basidiomycota</taxon>
        <taxon>Agaricomycotina</taxon>
        <taxon>Agaricomycetes</taxon>
        <taxon>Agaricomycetidae</taxon>
        <taxon>Agaricales</taxon>
        <taxon>Agaricineae</taxon>
        <taxon>Nidulariaceae</taxon>
        <taxon>Crucibulum</taxon>
    </lineage>
</organism>
<keyword evidence="2" id="KW-1185">Reference proteome</keyword>
<reference evidence="1 2" key="1">
    <citation type="journal article" date="2019" name="Nat. Ecol. Evol.">
        <title>Megaphylogeny resolves global patterns of mushroom evolution.</title>
        <authorList>
            <person name="Varga T."/>
            <person name="Krizsan K."/>
            <person name="Foldi C."/>
            <person name="Dima B."/>
            <person name="Sanchez-Garcia M."/>
            <person name="Sanchez-Ramirez S."/>
            <person name="Szollosi G.J."/>
            <person name="Szarkandi J.G."/>
            <person name="Papp V."/>
            <person name="Albert L."/>
            <person name="Andreopoulos W."/>
            <person name="Angelini C."/>
            <person name="Antonin V."/>
            <person name="Barry K.W."/>
            <person name="Bougher N.L."/>
            <person name="Buchanan P."/>
            <person name="Buyck B."/>
            <person name="Bense V."/>
            <person name="Catcheside P."/>
            <person name="Chovatia M."/>
            <person name="Cooper J."/>
            <person name="Damon W."/>
            <person name="Desjardin D."/>
            <person name="Finy P."/>
            <person name="Geml J."/>
            <person name="Haridas S."/>
            <person name="Hughes K."/>
            <person name="Justo A."/>
            <person name="Karasinski D."/>
            <person name="Kautmanova I."/>
            <person name="Kiss B."/>
            <person name="Kocsube S."/>
            <person name="Kotiranta H."/>
            <person name="LaButti K.M."/>
            <person name="Lechner B.E."/>
            <person name="Liimatainen K."/>
            <person name="Lipzen A."/>
            <person name="Lukacs Z."/>
            <person name="Mihaltcheva S."/>
            <person name="Morgado L.N."/>
            <person name="Niskanen T."/>
            <person name="Noordeloos M.E."/>
            <person name="Ohm R.A."/>
            <person name="Ortiz-Santana B."/>
            <person name="Ovrebo C."/>
            <person name="Racz N."/>
            <person name="Riley R."/>
            <person name="Savchenko A."/>
            <person name="Shiryaev A."/>
            <person name="Soop K."/>
            <person name="Spirin V."/>
            <person name="Szebenyi C."/>
            <person name="Tomsovsky M."/>
            <person name="Tulloss R.E."/>
            <person name="Uehling J."/>
            <person name="Grigoriev I.V."/>
            <person name="Vagvolgyi C."/>
            <person name="Papp T."/>
            <person name="Martin F.M."/>
            <person name="Miettinen O."/>
            <person name="Hibbett D.S."/>
            <person name="Nagy L.G."/>
        </authorList>
    </citation>
    <scope>NUCLEOTIDE SEQUENCE [LARGE SCALE GENOMIC DNA]</scope>
    <source>
        <strain evidence="1 2">CBS 166.37</strain>
    </source>
</reference>
<evidence type="ECO:0000313" key="1">
    <source>
        <dbReference type="EMBL" id="TFK31243.1"/>
    </source>
</evidence>
<gene>
    <name evidence="1" type="ORF">BDQ12DRAFT_729728</name>
</gene>
<dbReference type="EMBL" id="ML213809">
    <property type="protein sequence ID" value="TFK31243.1"/>
    <property type="molecule type" value="Genomic_DNA"/>
</dbReference>
<protein>
    <submittedName>
        <fullName evidence="1">Uncharacterized protein</fullName>
    </submittedName>
</protein>
<dbReference type="STRING" id="68775.A0A5C3LGG3"/>
<proteinExistence type="predicted"/>
<accession>A0A5C3LGG3</accession>
<evidence type="ECO:0000313" key="2">
    <source>
        <dbReference type="Proteomes" id="UP000308652"/>
    </source>
</evidence>
<sequence length="344" mass="37668">MRGKSTKAQSSSLSLATRGWLGRAQFTYDEDDVMKDEDGDGGVIAKREKTIQDQPKSKEDVVLHASEDALGGSIECPSSLSSSSSHPFEELILDLTQTLDLDHFPFPSHNHIKSHLVSVRCPIPVHVFLGVGFAEATDPPRAVSMEVAYLGAVKILLEFSVDAGRESEEGLFSLRVDEAYERASDADRFIKRIFLYSAGKSNTRLLTSTCAILDYKIFNAQNKCRIAHKGLRRPMRHANIEQGFALAAIRCIFPATFPPPSFVFPPTHGLAVAFAYPTSKSLTVTNSPMRTDISTLTSSRTAFLQVISAILNVGARVNGNEAKSVMAPFLAKQHVSLGRRTEKV</sequence>
<dbReference type="AlphaFoldDB" id="A0A5C3LGG3"/>
<dbReference type="Proteomes" id="UP000308652">
    <property type="component" value="Unassembled WGS sequence"/>
</dbReference>
<dbReference type="OrthoDB" id="2015537at2759"/>
<name>A0A5C3LGG3_9AGAR</name>